<dbReference type="Gene3D" id="3.20.20.450">
    <property type="entry name" value="EAL domain"/>
    <property type="match status" value="1"/>
</dbReference>
<dbReference type="PANTHER" id="PTHR33121">
    <property type="entry name" value="CYCLIC DI-GMP PHOSPHODIESTERASE PDEF"/>
    <property type="match status" value="1"/>
</dbReference>
<sequence length="274" mass="31198">MFYSTQSGYGSKHRMRRTFPEFQIVLQPIVDLETETVYAYEALCRGPHGENYSELVKDFEPFEIPAFDKLAMARSLRLAAAMRLEQSGVKFAINLGPLMELRGKDAYYVVRLAKHYGLRADSLVLELSEGVRLDGNELARIVDLHRKAGVVIAIDDFGAGYAGLNVLARCAPDVVKIDRELIKGIATNRAKKTIVEAFSKVCRKMRVKLIAEGVETVEEYLTLRGFGIRYMQGFLFARPVGCEIPQVRYPRSEPKHFSRITRTELEWFRNAIRQ</sequence>
<dbReference type="InterPro" id="IPR050706">
    <property type="entry name" value="Cyclic-di-GMP_PDE-like"/>
</dbReference>
<feature type="domain" description="EAL" evidence="1">
    <location>
        <begin position="4"/>
        <end position="253"/>
    </location>
</feature>
<reference evidence="2 3" key="1">
    <citation type="submission" date="2020-07" db="EMBL/GenBank/DDBJ databases">
        <title>Genomic Encyclopedia of Type Strains, Phase IV (KMG-V): Genome sequencing to study the core and pangenomes of soil and plant-associated prokaryotes.</title>
        <authorList>
            <person name="Whitman W."/>
        </authorList>
    </citation>
    <scope>NUCLEOTIDE SEQUENCE [LARGE SCALE GENOMIC DNA]</scope>
    <source>
        <strain evidence="2 3">M8UP30</strain>
    </source>
</reference>
<dbReference type="Pfam" id="PF00563">
    <property type="entry name" value="EAL"/>
    <property type="match status" value="1"/>
</dbReference>
<organism evidence="2 3">
    <name type="scientific">Tunturiibacter lichenicola</name>
    <dbReference type="NCBI Taxonomy" id="2051959"/>
    <lineage>
        <taxon>Bacteria</taxon>
        <taxon>Pseudomonadati</taxon>
        <taxon>Acidobacteriota</taxon>
        <taxon>Terriglobia</taxon>
        <taxon>Terriglobales</taxon>
        <taxon>Acidobacteriaceae</taxon>
        <taxon>Tunturiibacter</taxon>
    </lineage>
</organism>
<comment type="caution">
    <text evidence="2">The sequence shown here is derived from an EMBL/GenBank/DDBJ whole genome shotgun (WGS) entry which is preliminary data.</text>
</comment>
<proteinExistence type="predicted"/>
<protein>
    <submittedName>
        <fullName evidence="2">EAL domain-containing protein (Putative c-di-GMP-specific phosphodiesterase class I)</fullName>
    </submittedName>
</protein>
<dbReference type="PANTHER" id="PTHR33121:SF15">
    <property type="entry name" value="BLUE LIGHT- AND TEMPERATURE-REGULATED ANTIREPRESSOR BLUF"/>
    <property type="match status" value="1"/>
</dbReference>
<evidence type="ECO:0000259" key="1">
    <source>
        <dbReference type="PROSITE" id="PS50883"/>
    </source>
</evidence>
<evidence type="ECO:0000313" key="3">
    <source>
        <dbReference type="Proteomes" id="UP000534186"/>
    </source>
</evidence>
<dbReference type="InterPro" id="IPR001633">
    <property type="entry name" value="EAL_dom"/>
</dbReference>
<dbReference type="CDD" id="cd01948">
    <property type="entry name" value="EAL"/>
    <property type="match status" value="1"/>
</dbReference>
<evidence type="ECO:0000313" key="2">
    <source>
        <dbReference type="EMBL" id="NYF52793.1"/>
    </source>
</evidence>
<accession>A0A7Y9NPW9</accession>
<dbReference type="SUPFAM" id="SSF141868">
    <property type="entry name" value="EAL domain-like"/>
    <property type="match status" value="1"/>
</dbReference>
<dbReference type="EMBL" id="JACCCV010000002">
    <property type="protein sequence ID" value="NYF52793.1"/>
    <property type="molecule type" value="Genomic_DNA"/>
</dbReference>
<gene>
    <name evidence="2" type="ORF">HDF12_003192</name>
</gene>
<dbReference type="PROSITE" id="PS50883">
    <property type="entry name" value="EAL"/>
    <property type="match status" value="1"/>
</dbReference>
<dbReference type="InterPro" id="IPR035919">
    <property type="entry name" value="EAL_sf"/>
</dbReference>
<dbReference type="SMART" id="SM00052">
    <property type="entry name" value="EAL"/>
    <property type="match status" value="1"/>
</dbReference>
<dbReference type="Proteomes" id="UP000534186">
    <property type="component" value="Unassembled WGS sequence"/>
</dbReference>
<dbReference type="GO" id="GO:0071111">
    <property type="term" value="F:cyclic-guanylate-specific phosphodiesterase activity"/>
    <property type="evidence" value="ECO:0007669"/>
    <property type="project" value="InterPro"/>
</dbReference>
<name>A0A7Y9NPW9_9BACT</name>
<dbReference type="AlphaFoldDB" id="A0A7Y9NPW9"/>